<evidence type="ECO:0000313" key="2">
    <source>
        <dbReference type="Proteomes" id="UP000189935"/>
    </source>
</evidence>
<evidence type="ECO:0000313" key="1">
    <source>
        <dbReference type="EMBL" id="SHJ71728.1"/>
    </source>
</evidence>
<gene>
    <name evidence="1" type="ORF">SAMN05444159_1304</name>
</gene>
<name>A0A1M6LKR7_9BRAD</name>
<dbReference type="Proteomes" id="UP000189935">
    <property type="component" value="Chromosome I"/>
</dbReference>
<sequence>MMESVSLFDWAAHNRDVGMIEAEFAETLVNPDFAEVAYAAICHVARRQCEVHVDDLLRHLKIRPSHPNAMGAVWLRAIKDGVIIRTGTIRPCVSDPGKHNHNYPVYRSGLFHGRAA</sequence>
<proteinExistence type="predicted"/>
<dbReference type="EMBL" id="LT670844">
    <property type="protein sequence ID" value="SHJ71728.1"/>
    <property type="molecule type" value="Genomic_DNA"/>
</dbReference>
<organism evidence="1 2">
    <name type="scientific">Bradyrhizobium lablabi</name>
    <dbReference type="NCBI Taxonomy" id="722472"/>
    <lineage>
        <taxon>Bacteria</taxon>
        <taxon>Pseudomonadati</taxon>
        <taxon>Pseudomonadota</taxon>
        <taxon>Alphaproteobacteria</taxon>
        <taxon>Hyphomicrobiales</taxon>
        <taxon>Nitrobacteraceae</taxon>
        <taxon>Bradyrhizobium</taxon>
    </lineage>
</organism>
<reference evidence="1 2" key="1">
    <citation type="submission" date="2016-11" db="EMBL/GenBank/DDBJ databases">
        <authorList>
            <person name="Jaros S."/>
            <person name="Januszkiewicz K."/>
            <person name="Wedrychowicz H."/>
        </authorList>
    </citation>
    <scope>NUCLEOTIDE SEQUENCE [LARGE SCALE GENOMIC DNA]</scope>
    <source>
        <strain evidence="1 2">GAS499</strain>
    </source>
</reference>
<protein>
    <submittedName>
        <fullName evidence="1">Uncharacterized protein</fullName>
    </submittedName>
</protein>
<accession>A0A1M6LKR7</accession>
<dbReference type="AlphaFoldDB" id="A0A1M6LKR7"/>